<sequence>MAVRVPDLVALVQNNIIPPHRQQVLGVDPHTNVRGDDHVTGPEHRVHQLFSARVCGQGRCVDVIIIVVREVLGAFAGHSRADRVQNDHPKSGPPPVKLLAPLAQNSSRTHNQHWFGEFAAVVESCKERNHLDGFSESHLVANDSPCLLRVQLP</sequence>
<comment type="caution">
    <text evidence="1">The sequence shown here is derived from an EMBL/GenBank/DDBJ whole genome shotgun (WGS) entry which is preliminary data.</text>
</comment>
<gene>
    <name evidence="1" type="ORF">OGAPHI_007150</name>
</gene>
<reference evidence="1" key="1">
    <citation type="journal article" date="2021" name="Open Biol.">
        <title>Shared evolutionary footprints suggest mitochondrial oxidative damage underlies multiple complex I losses in fungi.</title>
        <authorList>
            <person name="Schikora-Tamarit M.A."/>
            <person name="Marcet-Houben M."/>
            <person name="Nosek J."/>
            <person name="Gabaldon T."/>
        </authorList>
    </citation>
    <scope>NUCLEOTIDE SEQUENCE</scope>
    <source>
        <strain evidence="1">CBS6075</strain>
    </source>
</reference>
<proteinExistence type="predicted"/>
<protein>
    <submittedName>
        <fullName evidence="1">Uncharacterized protein</fullName>
    </submittedName>
</protein>
<dbReference type="EMBL" id="JAEUBE010000504">
    <property type="protein sequence ID" value="KAH3660564.1"/>
    <property type="molecule type" value="Genomic_DNA"/>
</dbReference>
<evidence type="ECO:0000313" key="2">
    <source>
        <dbReference type="Proteomes" id="UP000769157"/>
    </source>
</evidence>
<accession>A0A9P8NW73</accession>
<dbReference type="GeneID" id="70239114"/>
<keyword evidence="2" id="KW-1185">Reference proteome</keyword>
<dbReference type="Proteomes" id="UP000769157">
    <property type="component" value="Unassembled WGS sequence"/>
</dbReference>
<dbReference type="AlphaFoldDB" id="A0A9P8NW73"/>
<reference evidence="1" key="2">
    <citation type="submission" date="2021-01" db="EMBL/GenBank/DDBJ databases">
        <authorList>
            <person name="Schikora-Tamarit M.A."/>
        </authorList>
    </citation>
    <scope>NUCLEOTIDE SEQUENCE</scope>
    <source>
        <strain evidence="1">CBS6075</strain>
    </source>
</reference>
<organism evidence="1 2">
    <name type="scientific">Ogataea philodendri</name>
    <dbReference type="NCBI Taxonomy" id="1378263"/>
    <lineage>
        <taxon>Eukaryota</taxon>
        <taxon>Fungi</taxon>
        <taxon>Dikarya</taxon>
        <taxon>Ascomycota</taxon>
        <taxon>Saccharomycotina</taxon>
        <taxon>Pichiomycetes</taxon>
        <taxon>Pichiales</taxon>
        <taxon>Pichiaceae</taxon>
        <taxon>Ogataea</taxon>
    </lineage>
</organism>
<dbReference type="RefSeq" id="XP_046058267.1">
    <property type="nucleotide sequence ID" value="XM_046208514.1"/>
</dbReference>
<evidence type="ECO:0000313" key="1">
    <source>
        <dbReference type="EMBL" id="KAH3660564.1"/>
    </source>
</evidence>
<name>A0A9P8NW73_9ASCO</name>